<dbReference type="Pfam" id="PF16064">
    <property type="entry name" value="DUF4806"/>
    <property type="match status" value="1"/>
</dbReference>
<evidence type="ECO:0000259" key="1">
    <source>
        <dbReference type="Pfam" id="PF16064"/>
    </source>
</evidence>
<evidence type="ECO:0000313" key="3">
    <source>
        <dbReference type="Proteomes" id="UP001046870"/>
    </source>
</evidence>
<dbReference type="Proteomes" id="UP001046870">
    <property type="component" value="Chromosome 8"/>
</dbReference>
<sequence>MEAEMKEMRRTLVAMLEVLARILGEGNALCMVEEMNLNPCSTVEELLSLKEKIMRDDTYRKKLTQHLSLIGGPNPGQNTRRVMRAVASYHVWREFSLKGEKGKRPLLNTRVMNSI</sequence>
<gene>
    <name evidence="2" type="ORF">MATL_G00102190</name>
</gene>
<dbReference type="InterPro" id="IPR032071">
    <property type="entry name" value="DUF4806"/>
</dbReference>
<accession>A0A9D3Q2X9</accession>
<comment type="caution">
    <text evidence="2">The sequence shown here is derived from an EMBL/GenBank/DDBJ whole genome shotgun (WGS) entry which is preliminary data.</text>
</comment>
<dbReference type="OrthoDB" id="8887905at2759"/>
<feature type="domain" description="DUF4806" evidence="1">
    <location>
        <begin position="39"/>
        <end position="113"/>
    </location>
</feature>
<name>A0A9D3Q2X9_MEGAT</name>
<dbReference type="EMBL" id="JAFDVH010000008">
    <property type="protein sequence ID" value="KAG7471836.1"/>
    <property type="molecule type" value="Genomic_DNA"/>
</dbReference>
<keyword evidence="3" id="KW-1185">Reference proteome</keyword>
<dbReference type="PANTHER" id="PTHR34153:SF2">
    <property type="entry name" value="SI:CH211-262H13.3-RELATED"/>
    <property type="match status" value="1"/>
</dbReference>
<organism evidence="2 3">
    <name type="scientific">Megalops atlanticus</name>
    <name type="common">Tarpon</name>
    <name type="synonym">Clupea gigantea</name>
    <dbReference type="NCBI Taxonomy" id="7932"/>
    <lineage>
        <taxon>Eukaryota</taxon>
        <taxon>Metazoa</taxon>
        <taxon>Chordata</taxon>
        <taxon>Craniata</taxon>
        <taxon>Vertebrata</taxon>
        <taxon>Euteleostomi</taxon>
        <taxon>Actinopterygii</taxon>
        <taxon>Neopterygii</taxon>
        <taxon>Teleostei</taxon>
        <taxon>Elopiformes</taxon>
        <taxon>Megalopidae</taxon>
        <taxon>Megalops</taxon>
    </lineage>
</organism>
<proteinExistence type="predicted"/>
<reference evidence="2" key="1">
    <citation type="submission" date="2021-01" db="EMBL/GenBank/DDBJ databases">
        <authorList>
            <person name="Zahm M."/>
            <person name="Roques C."/>
            <person name="Cabau C."/>
            <person name="Klopp C."/>
            <person name="Donnadieu C."/>
            <person name="Jouanno E."/>
            <person name="Lampietro C."/>
            <person name="Louis A."/>
            <person name="Herpin A."/>
            <person name="Echchiki A."/>
            <person name="Berthelot C."/>
            <person name="Parey E."/>
            <person name="Roest-Crollius H."/>
            <person name="Braasch I."/>
            <person name="Postlethwait J."/>
            <person name="Bobe J."/>
            <person name="Montfort J."/>
            <person name="Bouchez O."/>
            <person name="Begum T."/>
            <person name="Mejri S."/>
            <person name="Adams A."/>
            <person name="Chen W.-J."/>
            <person name="Guiguen Y."/>
        </authorList>
    </citation>
    <scope>NUCLEOTIDE SEQUENCE</scope>
    <source>
        <strain evidence="2">YG-15Mar2019-1</strain>
        <tissue evidence="2">Brain</tissue>
    </source>
</reference>
<protein>
    <recommendedName>
        <fullName evidence="1">DUF4806 domain-containing protein</fullName>
    </recommendedName>
</protein>
<dbReference type="AlphaFoldDB" id="A0A9D3Q2X9"/>
<evidence type="ECO:0000313" key="2">
    <source>
        <dbReference type="EMBL" id="KAG7471836.1"/>
    </source>
</evidence>
<dbReference type="PANTHER" id="PTHR34153">
    <property type="entry name" value="SI:CH211-262H13.3-RELATED-RELATED"/>
    <property type="match status" value="1"/>
</dbReference>